<gene>
    <name evidence="1" type="ORF">LCGC14_1325910</name>
</gene>
<dbReference type="EMBL" id="LAZR01007960">
    <property type="protein sequence ID" value="KKM81822.1"/>
    <property type="molecule type" value="Genomic_DNA"/>
</dbReference>
<name>A0A0F9NKH6_9ZZZZ</name>
<sequence length="372" mass="44005">MIINEELKLKDKERLIELFDTILSLFNENHDLIDNFLTGELNLSNFERKSILIGGLLDNNENFNLKTKLEKLLYSHGLKENYYYNPFLKIFKEIHKERINSENLFNVFFEKLENYLKSIEDIAISEYIIIFPINLGFKSGIPIRFLKKNKDINIKLIPFSIYNKDYLGAIIEYLDTKYGARREVIPEYNQQLYKLIEKYNHRDNQFFLTKVSARNILFAVKKVSHNIDINAGLYCLVCYYFVDVTSFGGDPFEKSIGNIDTPIAYIFNKGECKEILFSTFEIPNWSEAIDFYKLNTIVNLIDNIQKFKSEKLKMLLYNAFFNYYSAIRTSEYSVSFLKFWNIIEQLLLKNSGTKLIEIINRLKLNDPRVSRY</sequence>
<accession>A0A0F9NKH6</accession>
<evidence type="ECO:0000313" key="1">
    <source>
        <dbReference type="EMBL" id="KKM81822.1"/>
    </source>
</evidence>
<reference evidence="1" key="1">
    <citation type="journal article" date="2015" name="Nature">
        <title>Complex archaea that bridge the gap between prokaryotes and eukaryotes.</title>
        <authorList>
            <person name="Spang A."/>
            <person name="Saw J.H."/>
            <person name="Jorgensen S.L."/>
            <person name="Zaremba-Niedzwiedzka K."/>
            <person name="Martijn J."/>
            <person name="Lind A.E."/>
            <person name="van Eijk R."/>
            <person name="Schleper C."/>
            <person name="Guy L."/>
            <person name="Ettema T.J."/>
        </authorList>
    </citation>
    <scope>NUCLEOTIDE SEQUENCE</scope>
</reference>
<proteinExistence type="predicted"/>
<dbReference type="AlphaFoldDB" id="A0A0F9NKH6"/>
<protein>
    <submittedName>
        <fullName evidence="1">Uncharacterized protein</fullName>
    </submittedName>
</protein>
<comment type="caution">
    <text evidence="1">The sequence shown here is derived from an EMBL/GenBank/DDBJ whole genome shotgun (WGS) entry which is preliminary data.</text>
</comment>
<organism evidence="1">
    <name type="scientific">marine sediment metagenome</name>
    <dbReference type="NCBI Taxonomy" id="412755"/>
    <lineage>
        <taxon>unclassified sequences</taxon>
        <taxon>metagenomes</taxon>
        <taxon>ecological metagenomes</taxon>
    </lineage>
</organism>